<protein>
    <submittedName>
        <fullName evidence="2">Uncharacterized protein</fullName>
    </submittedName>
</protein>
<keyword evidence="1" id="KW-1133">Transmembrane helix</keyword>
<dbReference type="EMBL" id="CP000853">
    <property type="protein sequence ID" value="ABW18554.1"/>
    <property type="molecule type" value="Genomic_DNA"/>
</dbReference>
<sequence>MGRRLRLNLIKMGTTLSVVIACISVTIHYIIPKYVYKLNMNFSPWRKPQSIAIIGGADGPTAIFLTSSYSTYVIPLVFATLSMAGFLYLKDKKINEKEKEDE</sequence>
<keyword evidence="1" id="KW-0472">Membrane</keyword>
<proteinExistence type="predicted"/>
<evidence type="ECO:0000256" key="1">
    <source>
        <dbReference type="SAM" id="Phobius"/>
    </source>
</evidence>
<dbReference type="RefSeq" id="WP_012158866.1">
    <property type="nucleotide sequence ID" value="NC_009922.1"/>
</dbReference>
<dbReference type="HOGENOM" id="CLU_2271455_0_0_9"/>
<dbReference type="Proteomes" id="UP000000269">
    <property type="component" value="Chromosome"/>
</dbReference>
<dbReference type="KEGG" id="aoe:Clos_1007"/>
<gene>
    <name evidence="2" type="ordered locus">Clos_1007</name>
</gene>
<dbReference type="AlphaFoldDB" id="A8MG16"/>
<organism evidence="2 3">
    <name type="scientific">Alkaliphilus oremlandii (strain OhILAs)</name>
    <name type="common">Clostridium oremlandii (strain OhILAs)</name>
    <dbReference type="NCBI Taxonomy" id="350688"/>
    <lineage>
        <taxon>Bacteria</taxon>
        <taxon>Bacillati</taxon>
        <taxon>Bacillota</taxon>
        <taxon>Clostridia</taxon>
        <taxon>Peptostreptococcales</taxon>
        <taxon>Natronincolaceae</taxon>
        <taxon>Alkaliphilus</taxon>
    </lineage>
</organism>
<evidence type="ECO:0000313" key="3">
    <source>
        <dbReference type="Proteomes" id="UP000000269"/>
    </source>
</evidence>
<keyword evidence="3" id="KW-1185">Reference proteome</keyword>
<dbReference type="OrthoDB" id="2085884at2"/>
<accession>A8MG16</accession>
<keyword evidence="1" id="KW-0812">Transmembrane</keyword>
<dbReference type="PROSITE" id="PS51257">
    <property type="entry name" value="PROKAR_LIPOPROTEIN"/>
    <property type="match status" value="1"/>
</dbReference>
<name>A8MG16_ALKOO</name>
<dbReference type="STRING" id="350688.Clos_1007"/>
<feature type="transmembrane region" description="Helical" evidence="1">
    <location>
        <begin position="69"/>
        <end position="89"/>
    </location>
</feature>
<reference evidence="3" key="1">
    <citation type="submission" date="2007-10" db="EMBL/GenBank/DDBJ databases">
        <title>Complete genome of Alkaliphilus oremlandii OhILAs.</title>
        <authorList>
            <person name="Copeland A."/>
            <person name="Lucas S."/>
            <person name="Lapidus A."/>
            <person name="Barry K."/>
            <person name="Detter J.C."/>
            <person name="Glavina del Rio T."/>
            <person name="Hammon N."/>
            <person name="Israni S."/>
            <person name="Dalin E."/>
            <person name="Tice H."/>
            <person name="Pitluck S."/>
            <person name="Chain P."/>
            <person name="Malfatti S."/>
            <person name="Shin M."/>
            <person name="Vergez L."/>
            <person name="Schmutz J."/>
            <person name="Larimer F."/>
            <person name="Land M."/>
            <person name="Hauser L."/>
            <person name="Kyrpides N."/>
            <person name="Mikhailova N."/>
            <person name="Stolz J.F."/>
            <person name="Dawson A."/>
            <person name="Fisher E."/>
            <person name="Crable B."/>
            <person name="Perera E."/>
            <person name="Lisak J."/>
            <person name="Ranganathan M."/>
            <person name="Basu P."/>
            <person name="Richardson P."/>
        </authorList>
    </citation>
    <scope>NUCLEOTIDE SEQUENCE [LARGE SCALE GENOMIC DNA]</scope>
    <source>
        <strain evidence="3">OhILAs</strain>
    </source>
</reference>
<feature type="transmembrane region" description="Helical" evidence="1">
    <location>
        <begin position="12"/>
        <end position="31"/>
    </location>
</feature>
<evidence type="ECO:0000313" key="2">
    <source>
        <dbReference type="EMBL" id="ABW18554.1"/>
    </source>
</evidence>